<dbReference type="GO" id="GO:0005764">
    <property type="term" value="C:lysosome"/>
    <property type="evidence" value="ECO:0007669"/>
    <property type="project" value="TreeGrafter"/>
</dbReference>
<dbReference type="GO" id="GO:0030119">
    <property type="term" value="C:AP-type membrane coat adaptor complex"/>
    <property type="evidence" value="ECO:0007669"/>
    <property type="project" value="InterPro"/>
</dbReference>
<name>A0A6P6RQA4_9EIME</name>
<reference evidence="3" key="1">
    <citation type="submission" date="2025-08" db="UniProtKB">
        <authorList>
            <consortium name="RefSeq"/>
        </authorList>
    </citation>
    <scope>IDENTIFICATION</scope>
</reference>
<dbReference type="GO" id="GO:0016197">
    <property type="term" value="P:endosomal transport"/>
    <property type="evidence" value="ECO:0007669"/>
    <property type="project" value="InterPro"/>
</dbReference>
<dbReference type="Proteomes" id="UP000515125">
    <property type="component" value="Unplaced"/>
</dbReference>
<evidence type="ECO:0000313" key="2">
    <source>
        <dbReference type="Proteomes" id="UP000515125"/>
    </source>
</evidence>
<sequence length="253" mass="27096">MVFGVVIAAVGQPQPTFSIFFTPEGNDSQRSIRQQAIIRRVADDHSFQLQCIREGQHTASPSGLQSHTITGIAPGGPSGGSVVSGQVDVSSSTSSAASGTSTVNVLREADVKGSKRQWTSGTQGGISGTAPEDGVLEGLLMLQVSTLFSSPKLVLWKRVDEMLYMVVFEVTENCLLVSNFLTLFIHILADIFGVTADSPPLTNLYQKRPDALLVTLHYLLPGGQLLFTNIPRMQRIKADIKEALRQGAQGGKS</sequence>
<dbReference type="RefSeq" id="XP_026189682.1">
    <property type="nucleotide sequence ID" value="XM_026333897.1"/>
</dbReference>
<dbReference type="Pfam" id="PF15001">
    <property type="entry name" value="AP-5_subunit_s1"/>
    <property type="match status" value="1"/>
</dbReference>
<dbReference type="GO" id="GO:0005770">
    <property type="term" value="C:late endosome"/>
    <property type="evidence" value="ECO:0007669"/>
    <property type="project" value="TreeGrafter"/>
</dbReference>
<accession>A0A6P6RQA4</accession>
<feature type="compositionally biased region" description="Polar residues" evidence="1">
    <location>
        <begin position="57"/>
        <end position="67"/>
    </location>
</feature>
<protein>
    <submittedName>
        <fullName evidence="3">Uncharacterized protein LOC34618658</fullName>
    </submittedName>
</protein>
<dbReference type="GO" id="GO:0000724">
    <property type="term" value="P:double-strand break repair via homologous recombination"/>
    <property type="evidence" value="ECO:0007669"/>
    <property type="project" value="InterPro"/>
</dbReference>
<dbReference type="AlphaFoldDB" id="A0A6P6RQA4"/>
<feature type="region of interest" description="Disordered" evidence="1">
    <location>
        <begin position="57"/>
        <end position="87"/>
    </location>
</feature>
<dbReference type="PANTHER" id="PTHR16120">
    <property type="entry name" value="AP-5 COMPLEX SUBUNIT SIGMA-1"/>
    <property type="match status" value="1"/>
</dbReference>
<gene>
    <name evidence="3" type="primary">LOC34618658</name>
</gene>
<dbReference type="GeneID" id="34618658"/>
<dbReference type="OrthoDB" id="332930at2759"/>
<dbReference type="InterPro" id="IPR029392">
    <property type="entry name" value="AP-5_subunit_s1"/>
</dbReference>
<dbReference type="GO" id="GO:0005829">
    <property type="term" value="C:cytosol"/>
    <property type="evidence" value="ECO:0007669"/>
    <property type="project" value="TreeGrafter"/>
</dbReference>
<keyword evidence="2" id="KW-1185">Reference proteome</keyword>
<dbReference type="PANTHER" id="PTHR16120:SF0">
    <property type="entry name" value="AP-5 COMPLEX SUBUNIT SIGMA-1"/>
    <property type="match status" value="1"/>
</dbReference>
<organism evidence="2 3">
    <name type="scientific">Cyclospora cayetanensis</name>
    <dbReference type="NCBI Taxonomy" id="88456"/>
    <lineage>
        <taxon>Eukaryota</taxon>
        <taxon>Sar</taxon>
        <taxon>Alveolata</taxon>
        <taxon>Apicomplexa</taxon>
        <taxon>Conoidasida</taxon>
        <taxon>Coccidia</taxon>
        <taxon>Eucoccidiorida</taxon>
        <taxon>Eimeriorina</taxon>
        <taxon>Eimeriidae</taxon>
        <taxon>Cyclospora</taxon>
    </lineage>
</organism>
<evidence type="ECO:0000313" key="3">
    <source>
        <dbReference type="RefSeq" id="XP_026189682.1"/>
    </source>
</evidence>
<evidence type="ECO:0000256" key="1">
    <source>
        <dbReference type="SAM" id="MobiDB-lite"/>
    </source>
</evidence>
<proteinExistence type="predicted"/>